<feature type="domain" description="Phage shock protein PspC N-terminal" evidence="8">
    <location>
        <begin position="1"/>
        <end position="55"/>
    </location>
</feature>
<dbReference type="STRING" id="76728.AQ490_08730"/>
<dbReference type="AlphaFoldDB" id="A0A0T6LMF2"/>
<reference evidence="9 10" key="1">
    <citation type="submission" date="2015-10" db="EMBL/GenBank/DDBJ databases">
        <title>Draft genome sequence of pyrrolomycin-producing Streptomyces vitaminophilus.</title>
        <authorList>
            <person name="Graham D.E."/>
            <person name="Mahan K.M."/>
            <person name="Klingeman D.M."/>
            <person name="Hettich R.L."/>
            <person name="Parry R.J."/>
        </authorList>
    </citation>
    <scope>NUCLEOTIDE SEQUENCE [LARGE SCALE GENOMIC DNA]</scope>
    <source>
        <strain evidence="9 10">ATCC 31673</strain>
    </source>
</reference>
<evidence type="ECO:0000313" key="10">
    <source>
        <dbReference type="Proteomes" id="UP000050867"/>
    </source>
</evidence>
<evidence type="ECO:0000256" key="3">
    <source>
        <dbReference type="ARBA" id="ARBA00022692"/>
    </source>
</evidence>
<dbReference type="PANTHER" id="PTHR33885:SF3">
    <property type="entry name" value="PHAGE SHOCK PROTEIN C"/>
    <property type="match status" value="1"/>
</dbReference>
<feature type="transmembrane region" description="Helical" evidence="7">
    <location>
        <begin position="26"/>
        <end position="52"/>
    </location>
</feature>
<keyword evidence="10" id="KW-1185">Reference proteome</keyword>
<keyword evidence="5 7" id="KW-0472">Membrane</keyword>
<evidence type="ECO:0000259" key="8">
    <source>
        <dbReference type="Pfam" id="PF04024"/>
    </source>
</evidence>
<sequence length="397" mass="41779">MRRSRQHRVIGGVCGGLGRYFDVDPVLFRIVLGVLAVTGGLGLLVYGVVWLFSPEHGEEHNEGHRMLSGQVGGQGMAAVLTALSGCAVFLTTIGRDSEDPFPLLVTAAVLGGTYWSRRRRREVAQAMAADPGGAATVTDAPPAAGPPPAPGGPSWWRGGTEESGYLWGPDDGGTDTAGPASPPRPPREPRSPLPWLIGPVALVVGTVATSLSWSRPLGTALQIGLACALAVIGVGLVVSARYGRVRWGTMVLALVVGGLLVCASALPKSIGTEWHTQVWRPAGVAQLQPRYELGTGAATLDLTGVDPGGRTVRVDAEVSAGRLRVRVPDTVRVEVSTRTDVGVVRLPAGRGSHEDVDVVVNDRRNTVLVPTAPVGERKDGTLRLWLRIDVGYLEVIR</sequence>
<accession>A0A0T6LMF2</accession>
<feature type="compositionally biased region" description="Low complexity" evidence="6">
    <location>
        <begin position="125"/>
        <end position="142"/>
    </location>
</feature>
<proteinExistence type="predicted"/>
<evidence type="ECO:0000256" key="5">
    <source>
        <dbReference type="ARBA" id="ARBA00023136"/>
    </source>
</evidence>
<dbReference type="GO" id="GO:0005886">
    <property type="term" value="C:plasma membrane"/>
    <property type="evidence" value="ECO:0007669"/>
    <property type="project" value="UniProtKB-SubCell"/>
</dbReference>
<comment type="subcellular location">
    <subcellularLocation>
        <location evidence="1">Cell membrane</location>
        <topology evidence="1">Single-pass membrane protein</topology>
    </subcellularLocation>
</comment>
<keyword evidence="3 7" id="KW-0812">Transmembrane</keyword>
<name>A0A0T6LMF2_WENVI</name>
<organism evidence="9 10">
    <name type="scientific">Wenjunlia vitaminophila</name>
    <name type="common">Streptomyces vitaminophilus</name>
    <dbReference type="NCBI Taxonomy" id="76728"/>
    <lineage>
        <taxon>Bacteria</taxon>
        <taxon>Bacillati</taxon>
        <taxon>Actinomycetota</taxon>
        <taxon>Actinomycetes</taxon>
        <taxon>Kitasatosporales</taxon>
        <taxon>Streptomycetaceae</taxon>
        <taxon>Wenjunlia</taxon>
    </lineage>
</organism>
<evidence type="ECO:0000256" key="1">
    <source>
        <dbReference type="ARBA" id="ARBA00004162"/>
    </source>
</evidence>
<dbReference type="InterPro" id="IPR052027">
    <property type="entry name" value="PspC"/>
</dbReference>
<feature type="transmembrane region" description="Helical" evidence="7">
    <location>
        <begin position="73"/>
        <end position="94"/>
    </location>
</feature>
<feature type="transmembrane region" description="Helical" evidence="7">
    <location>
        <begin position="193"/>
        <end position="213"/>
    </location>
</feature>
<protein>
    <recommendedName>
        <fullName evidence="8">Phage shock protein PspC N-terminal domain-containing protein</fullName>
    </recommendedName>
</protein>
<dbReference type="PANTHER" id="PTHR33885">
    <property type="entry name" value="PHAGE SHOCK PROTEIN C"/>
    <property type="match status" value="1"/>
</dbReference>
<dbReference type="EMBL" id="LLZU01000038">
    <property type="protein sequence ID" value="KRV47173.1"/>
    <property type="molecule type" value="Genomic_DNA"/>
</dbReference>
<feature type="transmembrane region" description="Helical" evidence="7">
    <location>
        <begin position="247"/>
        <end position="266"/>
    </location>
</feature>
<dbReference type="Proteomes" id="UP000050867">
    <property type="component" value="Unassembled WGS sequence"/>
</dbReference>
<evidence type="ECO:0000256" key="2">
    <source>
        <dbReference type="ARBA" id="ARBA00022475"/>
    </source>
</evidence>
<feature type="transmembrane region" description="Helical" evidence="7">
    <location>
        <begin position="219"/>
        <end position="240"/>
    </location>
</feature>
<dbReference type="Pfam" id="PF04024">
    <property type="entry name" value="PspC"/>
    <property type="match status" value="1"/>
</dbReference>
<gene>
    <name evidence="9" type="ORF">AQ490_08730</name>
</gene>
<feature type="region of interest" description="Disordered" evidence="6">
    <location>
        <begin position="125"/>
        <end position="192"/>
    </location>
</feature>
<comment type="caution">
    <text evidence="9">The sequence shown here is derived from an EMBL/GenBank/DDBJ whole genome shotgun (WGS) entry which is preliminary data.</text>
</comment>
<evidence type="ECO:0000256" key="4">
    <source>
        <dbReference type="ARBA" id="ARBA00022989"/>
    </source>
</evidence>
<evidence type="ECO:0000256" key="6">
    <source>
        <dbReference type="SAM" id="MobiDB-lite"/>
    </source>
</evidence>
<evidence type="ECO:0000313" key="9">
    <source>
        <dbReference type="EMBL" id="KRV47173.1"/>
    </source>
</evidence>
<evidence type="ECO:0000256" key="7">
    <source>
        <dbReference type="SAM" id="Phobius"/>
    </source>
</evidence>
<dbReference type="InterPro" id="IPR007168">
    <property type="entry name" value="Phageshock_PspC_N"/>
</dbReference>
<keyword evidence="4 7" id="KW-1133">Transmembrane helix</keyword>
<keyword evidence="2" id="KW-1003">Cell membrane</keyword>
<dbReference type="eggNOG" id="COG1983">
    <property type="taxonomic scope" value="Bacteria"/>
</dbReference>